<reference evidence="11" key="2">
    <citation type="journal article" date="2022" name="Microbiol. Resour. Announc.">
        <title>Metagenome Sequencing to Explore Phylogenomics of Terrestrial Cyanobacteria.</title>
        <authorList>
            <person name="Ward R.D."/>
            <person name="Stajich J.E."/>
            <person name="Johansen J.R."/>
            <person name="Huntemann M."/>
            <person name="Clum A."/>
            <person name="Foster B."/>
            <person name="Foster B."/>
            <person name="Roux S."/>
            <person name="Palaniappan K."/>
            <person name="Varghese N."/>
            <person name="Mukherjee S."/>
            <person name="Reddy T.B.K."/>
            <person name="Daum C."/>
            <person name="Copeland A."/>
            <person name="Chen I.A."/>
            <person name="Ivanova N.N."/>
            <person name="Kyrpides N.C."/>
            <person name="Shapiro N."/>
            <person name="Eloe-Fadrosh E.A."/>
            <person name="Pietrasiak N."/>
        </authorList>
    </citation>
    <scope>NUCLEOTIDE SEQUENCE</scope>
    <source>
        <strain evidence="11">UHER 2000/2452</strain>
    </source>
</reference>
<organism evidence="11 12">
    <name type="scientific">Drouetiella hepatica Uher 2000/2452</name>
    <dbReference type="NCBI Taxonomy" id="904376"/>
    <lineage>
        <taxon>Bacteria</taxon>
        <taxon>Bacillati</taxon>
        <taxon>Cyanobacteriota</taxon>
        <taxon>Cyanophyceae</taxon>
        <taxon>Oculatellales</taxon>
        <taxon>Oculatellaceae</taxon>
        <taxon>Drouetiella</taxon>
    </lineage>
</organism>
<evidence type="ECO:0000256" key="3">
    <source>
        <dbReference type="ARBA" id="ARBA00022884"/>
    </source>
</evidence>
<evidence type="ECO:0000259" key="10">
    <source>
        <dbReference type="SMART" id="SM01383"/>
    </source>
</evidence>
<dbReference type="Gene3D" id="4.10.950.10">
    <property type="entry name" value="Ribosomal protein L2, domain 3"/>
    <property type="match status" value="1"/>
</dbReference>
<dbReference type="Pfam" id="PF00181">
    <property type="entry name" value="Ribosomal_L2_N"/>
    <property type="match status" value="1"/>
</dbReference>
<dbReference type="FunFam" id="2.30.30.30:FF:000001">
    <property type="entry name" value="50S ribosomal protein L2"/>
    <property type="match status" value="1"/>
</dbReference>
<protein>
    <recommendedName>
        <fullName evidence="6 7">Large ribosomal subunit protein uL2</fullName>
    </recommendedName>
</protein>
<dbReference type="InterPro" id="IPR002171">
    <property type="entry name" value="Ribosomal_uL2"/>
</dbReference>
<dbReference type="PROSITE" id="PS00467">
    <property type="entry name" value="RIBOSOMAL_L2"/>
    <property type="match status" value="1"/>
</dbReference>
<name>A0A951QC42_9CYAN</name>
<dbReference type="HAMAP" id="MF_01320_B">
    <property type="entry name" value="Ribosomal_uL2_B"/>
    <property type="match status" value="1"/>
</dbReference>
<dbReference type="InterPro" id="IPR022669">
    <property type="entry name" value="Ribosomal_uL2_C"/>
</dbReference>
<dbReference type="FunFam" id="4.10.950.10:FF:000001">
    <property type="entry name" value="50S ribosomal protein L2"/>
    <property type="match status" value="1"/>
</dbReference>
<dbReference type="PANTHER" id="PTHR13691:SF5">
    <property type="entry name" value="LARGE RIBOSOMAL SUBUNIT PROTEIN UL2M"/>
    <property type="match status" value="1"/>
</dbReference>
<dbReference type="SUPFAM" id="SSF50104">
    <property type="entry name" value="Translation proteins SH3-like domain"/>
    <property type="match status" value="1"/>
</dbReference>
<dbReference type="AlphaFoldDB" id="A0A951QC42"/>
<dbReference type="Gene3D" id="2.30.30.30">
    <property type="match status" value="1"/>
</dbReference>
<comment type="function">
    <text evidence="7">One of the primary rRNA binding proteins. Required for association of the 30S and 50S subunits to form the 70S ribosome, for tRNA binding and peptide bond formation. It has been suggested to have peptidyltransferase activity; this is somewhat controversial. Makes several contacts with the 16S rRNA in the 70S ribosome.</text>
</comment>
<dbReference type="InterPro" id="IPR022671">
    <property type="entry name" value="Ribosomal_uL2_CS"/>
</dbReference>
<feature type="region of interest" description="Disordered" evidence="8">
    <location>
        <begin position="203"/>
        <end position="287"/>
    </location>
</feature>
<dbReference type="GO" id="GO:0006412">
    <property type="term" value="P:translation"/>
    <property type="evidence" value="ECO:0007669"/>
    <property type="project" value="UniProtKB-UniRule"/>
</dbReference>
<dbReference type="SUPFAM" id="SSF50249">
    <property type="entry name" value="Nucleic acid-binding proteins"/>
    <property type="match status" value="1"/>
</dbReference>
<dbReference type="InterPro" id="IPR022666">
    <property type="entry name" value="Ribosomal_uL2_RNA-bd_dom"/>
</dbReference>
<comment type="caution">
    <text evidence="11">The sequence shown here is derived from an EMBL/GenBank/DDBJ whole genome shotgun (WGS) entry which is preliminary data.</text>
</comment>
<dbReference type="PANTHER" id="PTHR13691">
    <property type="entry name" value="RIBOSOMAL PROTEIN L2"/>
    <property type="match status" value="1"/>
</dbReference>
<dbReference type="InterPro" id="IPR014722">
    <property type="entry name" value="Rib_uL2_dom2"/>
</dbReference>
<comment type="subunit">
    <text evidence="7">Part of the 50S ribosomal subunit. Forms a bridge to the 30S subunit in the 70S ribosome.</text>
</comment>
<dbReference type="NCBIfam" id="TIGR01171">
    <property type="entry name" value="rplB_bact"/>
    <property type="match status" value="1"/>
</dbReference>
<dbReference type="Gene3D" id="2.40.50.140">
    <property type="entry name" value="Nucleic acid-binding proteins"/>
    <property type="match status" value="1"/>
</dbReference>
<dbReference type="GO" id="GO:0003735">
    <property type="term" value="F:structural constituent of ribosome"/>
    <property type="evidence" value="ECO:0007669"/>
    <property type="project" value="InterPro"/>
</dbReference>
<comment type="similarity">
    <text evidence="1 7">Belongs to the universal ribosomal protein uL2 family.</text>
</comment>
<dbReference type="PIRSF" id="PIRSF002158">
    <property type="entry name" value="Ribosomal_L2"/>
    <property type="match status" value="1"/>
</dbReference>
<keyword evidence="4 7" id="KW-0689">Ribosomal protein</keyword>
<evidence type="ECO:0000256" key="6">
    <source>
        <dbReference type="ARBA" id="ARBA00035242"/>
    </source>
</evidence>
<dbReference type="InterPro" id="IPR008991">
    <property type="entry name" value="Translation_prot_SH3-like_sf"/>
</dbReference>
<dbReference type="InterPro" id="IPR014726">
    <property type="entry name" value="Ribosomal_uL2_dom3"/>
</dbReference>
<feature type="compositionally biased region" description="Basic residues" evidence="8">
    <location>
        <begin position="258"/>
        <end position="287"/>
    </location>
</feature>
<dbReference type="InterPro" id="IPR005880">
    <property type="entry name" value="Ribosomal_uL2_bac/org-type"/>
</dbReference>
<dbReference type="InterPro" id="IPR012340">
    <property type="entry name" value="NA-bd_OB-fold"/>
</dbReference>
<dbReference type="SMART" id="SM01383">
    <property type="entry name" value="Ribosomal_L2"/>
    <property type="match status" value="1"/>
</dbReference>
<evidence type="ECO:0000256" key="4">
    <source>
        <dbReference type="ARBA" id="ARBA00022980"/>
    </source>
</evidence>
<keyword evidence="5 7" id="KW-0687">Ribonucleoprotein</keyword>
<evidence type="ECO:0000259" key="9">
    <source>
        <dbReference type="SMART" id="SM01382"/>
    </source>
</evidence>
<evidence type="ECO:0000256" key="7">
    <source>
        <dbReference type="HAMAP-Rule" id="MF_01320"/>
    </source>
</evidence>
<dbReference type="GO" id="GO:0015934">
    <property type="term" value="C:large ribosomal subunit"/>
    <property type="evidence" value="ECO:0007669"/>
    <property type="project" value="InterPro"/>
</dbReference>
<reference evidence="11" key="1">
    <citation type="submission" date="2021-05" db="EMBL/GenBank/DDBJ databases">
        <authorList>
            <person name="Pietrasiak N."/>
            <person name="Ward R."/>
            <person name="Stajich J.E."/>
            <person name="Kurbessoian T."/>
        </authorList>
    </citation>
    <scope>NUCLEOTIDE SEQUENCE</scope>
    <source>
        <strain evidence="11">UHER 2000/2452</strain>
    </source>
</reference>
<evidence type="ECO:0000256" key="2">
    <source>
        <dbReference type="ARBA" id="ARBA00022730"/>
    </source>
</evidence>
<feature type="domain" description="Large ribosomal subunit protein uL2 C-terminal" evidence="9">
    <location>
        <begin position="124"/>
        <end position="253"/>
    </location>
</feature>
<accession>A0A951QC42</accession>
<dbReference type="Proteomes" id="UP000757435">
    <property type="component" value="Unassembled WGS sequence"/>
</dbReference>
<dbReference type="SMART" id="SM01382">
    <property type="entry name" value="Ribosomal_L2_C"/>
    <property type="match status" value="1"/>
</dbReference>
<dbReference type="EMBL" id="JAHHHD010000009">
    <property type="protein sequence ID" value="MBW4659131.1"/>
    <property type="molecule type" value="Genomic_DNA"/>
</dbReference>
<gene>
    <name evidence="7 11" type="primary">rplB</name>
    <name evidence="7" type="synonym">rpl2</name>
    <name evidence="11" type="ORF">KME15_10685</name>
</gene>
<keyword evidence="3 7" id="KW-0694">RNA-binding</keyword>
<evidence type="ECO:0000256" key="8">
    <source>
        <dbReference type="SAM" id="MobiDB-lite"/>
    </source>
</evidence>
<dbReference type="GO" id="GO:0016740">
    <property type="term" value="F:transferase activity"/>
    <property type="evidence" value="ECO:0007669"/>
    <property type="project" value="InterPro"/>
</dbReference>
<evidence type="ECO:0000313" key="11">
    <source>
        <dbReference type="EMBL" id="MBW4659131.1"/>
    </source>
</evidence>
<dbReference type="Pfam" id="PF03947">
    <property type="entry name" value="Ribosomal_L2_C"/>
    <property type="match status" value="1"/>
</dbReference>
<evidence type="ECO:0000256" key="5">
    <source>
        <dbReference type="ARBA" id="ARBA00023274"/>
    </source>
</evidence>
<evidence type="ECO:0000313" key="12">
    <source>
        <dbReference type="Proteomes" id="UP000757435"/>
    </source>
</evidence>
<sequence>MGIRYYRPYTPGTRERVVSDFSEITHTVPEKSLTKRVHRPKGRNNRGVITCRHRGGGHKRLYRIVDFHRNKHNIPAKVFSVEYDPNRNARIALLHYQDGEKRYIIHPANLKVGSTVISGPTAPFEIGNALPLGNMPLGTAVHNVELVPGKGGQIVRAAGTSAQVVAKEGDYVTLRLPSTEVRLIRKDCYATIGQVGNGDVRNTSLGKAGRKRWKGRRPEVRGSVMNPVDHPHGGGEGRAPIGRSGPVTPWGKPALGYKTRKKKKLSSSMIVRRRRRTSKRGRGGRES</sequence>
<evidence type="ECO:0000256" key="1">
    <source>
        <dbReference type="ARBA" id="ARBA00005636"/>
    </source>
</evidence>
<proteinExistence type="inferred from homology"/>
<feature type="domain" description="Large ribosomal subunit protein uL2 RNA-binding" evidence="10">
    <location>
        <begin position="42"/>
        <end position="118"/>
    </location>
</feature>
<dbReference type="FunFam" id="2.40.50.140:FF:000003">
    <property type="entry name" value="50S ribosomal protein L2"/>
    <property type="match status" value="1"/>
</dbReference>
<keyword evidence="2 7" id="KW-0699">rRNA-binding</keyword>
<dbReference type="GO" id="GO:0019843">
    <property type="term" value="F:rRNA binding"/>
    <property type="evidence" value="ECO:0007669"/>
    <property type="project" value="UniProtKB-UniRule"/>
</dbReference>